<dbReference type="InterPro" id="IPR039476">
    <property type="entry name" value="P2CMN_synthase_LarB"/>
</dbReference>
<feature type="transmembrane region" description="Helical" evidence="1">
    <location>
        <begin position="173"/>
        <end position="192"/>
    </location>
</feature>
<keyword evidence="1" id="KW-1133">Transmembrane helix</keyword>
<dbReference type="GO" id="GO:0006189">
    <property type="term" value="P:'de novo' IMP biosynthetic process"/>
    <property type="evidence" value="ECO:0007669"/>
    <property type="project" value="InterPro"/>
</dbReference>
<dbReference type="SMART" id="SM01001">
    <property type="entry name" value="AIRC"/>
    <property type="match status" value="1"/>
</dbReference>
<evidence type="ECO:0000256" key="1">
    <source>
        <dbReference type="SAM" id="Phobius"/>
    </source>
</evidence>
<dbReference type="InterPro" id="IPR000031">
    <property type="entry name" value="PurE_dom"/>
</dbReference>
<dbReference type="EMBL" id="OX365700">
    <property type="protein sequence ID" value="CAI4030402.1"/>
    <property type="molecule type" value="Genomic_DNA"/>
</dbReference>
<keyword evidence="1" id="KW-0812">Transmembrane</keyword>
<protein>
    <submittedName>
        <fullName evidence="3">Pyridinium-3,5-biscarboxylic acid mononucleotide synthase</fullName>
    </submittedName>
</protein>
<evidence type="ECO:0000313" key="4">
    <source>
        <dbReference type="Proteomes" id="UP001179121"/>
    </source>
</evidence>
<dbReference type="GO" id="GO:0016787">
    <property type="term" value="F:hydrolase activity"/>
    <property type="evidence" value="ECO:0007669"/>
    <property type="project" value="InterPro"/>
</dbReference>
<dbReference type="AlphaFoldDB" id="A0AA86MWP8"/>
<name>A0AA86MWP8_9BACT</name>
<sequence>MTREQVTRLLAQFRRGRLDESAVVDRLRSLPAEHLGFATVDHHRSLRQGFPEVIFCEGKTTAQVTAIAARLLKRHRLLLATRVSPETARALMKLDRLARHHPEARIVTVQPGRREQKGHVLVLTAGTADVPVAEEARITAEVMGSRVETLYDVGVAGIHRVLSQHKRLQQARVLVVVAGMDGVLPSVVGGLVDRPVIAVPTSTGYGASLGGFAALLTMLNACAAGVGVMNIDNGFGAGCLAHRINMLGEERRLSIVKRLPHRLLSPRGRGGRNSRLRD</sequence>
<dbReference type="NCBIfam" id="NF033503">
    <property type="entry name" value="LarB"/>
    <property type="match status" value="1"/>
</dbReference>
<accession>A0AA86MWP8</accession>
<dbReference type="RefSeq" id="WP_289267392.1">
    <property type="nucleotide sequence ID" value="NZ_OX365700.1"/>
</dbReference>
<reference evidence="3" key="1">
    <citation type="submission" date="2022-10" db="EMBL/GenBank/DDBJ databases">
        <authorList>
            <person name="Koch H."/>
        </authorList>
    </citation>
    <scope>NUCLEOTIDE SEQUENCE</scope>
    <source>
        <strain evidence="3">DNF</strain>
    </source>
</reference>
<dbReference type="SUPFAM" id="SSF52255">
    <property type="entry name" value="N5-CAIR mutase (phosphoribosylaminoimidazole carboxylase, PurE)"/>
    <property type="match status" value="1"/>
</dbReference>
<feature type="domain" description="PurE" evidence="2">
    <location>
        <begin position="118"/>
        <end position="250"/>
    </location>
</feature>
<organism evidence="3 4">
    <name type="scientific">Nitrospira tepida</name>
    <dbReference type="NCBI Taxonomy" id="2973512"/>
    <lineage>
        <taxon>Bacteria</taxon>
        <taxon>Pseudomonadati</taxon>
        <taxon>Nitrospirota</taxon>
        <taxon>Nitrospiria</taxon>
        <taxon>Nitrospirales</taxon>
        <taxon>Nitrospiraceae</taxon>
        <taxon>Nitrospira</taxon>
    </lineage>
</organism>
<feature type="transmembrane region" description="Helical" evidence="1">
    <location>
        <begin position="204"/>
        <end position="226"/>
    </location>
</feature>
<proteinExistence type="predicted"/>
<keyword evidence="1" id="KW-0472">Membrane</keyword>
<gene>
    <name evidence="3" type="ORF">DNFV4_00830</name>
</gene>
<dbReference type="PANTHER" id="PTHR43064:SF1">
    <property type="entry name" value="SLL1489 PROTEIN"/>
    <property type="match status" value="1"/>
</dbReference>
<evidence type="ECO:0000313" key="3">
    <source>
        <dbReference type="EMBL" id="CAI4030402.1"/>
    </source>
</evidence>
<dbReference type="PANTHER" id="PTHR43064">
    <property type="entry name" value="PHOSPHORIBOSYLAMINOIMIDAZOLE CARBOXYLASE-RELATED"/>
    <property type="match status" value="1"/>
</dbReference>
<keyword evidence="4" id="KW-1185">Reference proteome</keyword>
<evidence type="ECO:0000259" key="2">
    <source>
        <dbReference type="SMART" id="SM01001"/>
    </source>
</evidence>
<dbReference type="Pfam" id="PF00731">
    <property type="entry name" value="AIRC"/>
    <property type="match status" value="1"/>
</dbReference>
<dbReference type="Proteomes" id="UP001179121">
    <property type="component" value="Chromosome"/>
</dbReference>
<dbReference type="Gene3D" id="3.40.50.1970">
    <property type="match status" value="1"/>
</dbReference>
<dbReference type="KEGG" id="nti:DNFV4_00830"/>